<gene>
    <name evidence="7" type="ORF">Pflav_065200</name>
</gene>
<reference evidence="7 8" key="2">
    <citation type="submission" date="2020-03" db="EMBL/GenBank/DDBJ databases">
        <authorList>
            <person name="Ichikawa N."/>
            <person name="Kimura A."/>
            <person name="Kitahashi Y."/>
            <person name="Uohara A."/>
        </authorList>
    </citation>
    <scope>NUCLEOTIDE SEQUENCE [LARGE SCALE GENOMIC DNA]</scope>
    <source>
        <strain evidence="7 8">NBRC 107702</strain>
    </source>
</reference>
<dbReference type="GO" id="GO:0004252">
    <property type="term" value="F:serine-type endopeptidase activity"/>
    <property type="evidence" value="ECO:0007669"/>
    <property type="project" value="InterPro"/>
</dbReference>
<evidence type="ECO:0000256" key="3">
    <source>
        <dbReference type="ARBA" id="ARBA00022801"/>
    </source>
</evidence>
<dbReference type="GO" id="GO:0006508">
    <property type="term" value="P:proteolysis"/>
    <property type="evidence" value="ECO:0007669"/>
    <property type="project" value="UniProtKB-KW"/>
</dbReference>
<keyword evidence="5" id="KW-1133">Transmembrane helix</keyword>
<dbReference type="Gene3D" id="2.30.42.10">
    <property type="match status" value="1"/>
</dbReference>
<dbReference type="RefSeq" id="WP_173040253.1">
    <property type="nucleotide sequence ID" value="NZ_AP022870.1"/>
</dbReference>
<dbReference type="PANTHER" id="PTHR43343">
    <property type="entry name" value="PEPTIDASE S12"/>
    <property type="match status" value="1"/>
</dbReference>
<dbReference type="InterPro" id="IPR036034">
    <property type="entry name" value="PDZ_sf"/>
</dbReference>
<dbReference type="PRINTS" id="PR00834">
    <property type="entry name" value="PROTEASES2C"/>
</dbReference>
<protein>
    <submittedName>
        <fullName evidence="7">Protease</fullName>
    </submittedName>
</protein>
<reference evidence="7 8" key="1">
    <citation type="submission" date="2020-03" db="EMBL/GenBank/DDBJ databases">
        <title>Whole genome shotgun sequence of Phytohabitans flavus NBRC 107702.</title>
        <authorList>
            <person name="Komaki H."/>
            <person name="Tamura T."/>
        </authorList>
    </citation>
    <scope>NUCLEOTIDE SEQUENCE [LARGE SCALE GENOMIC DNA]</scope>
    <source>
        <strain evidence="7 8">NBRC 107702</strain>
    </source>
</reference>
<name>A0A6F8Y219_9ACTN</name>
<evidence type="ECO:0000313" key="8">
    <source>
        <dbReference type="Proteomes" id="UP000502508"/>
    </source>
</evidence>
<comment type="similarity">
    <text evidence="1">Belongs to the peptidase S1C family.</text>
</comment>
<dbReference type="InterPro" id="IPR043504">
    <property type="entry name" value="Peptidase_S1_PA_chymotrypsin"/>
</dbReference>
<dbReference type="Pfam" id="PF13180">
    <property type="entry name" value="PDZ_2"/>
    <property type="match status" value="1"/>
</dbReference>
<proteinExistence type="inferred from homology"/>
<organism evidence="7 8">
    <name type="scientific">Phytohabitans flavus</name>
    <dbReference type="NCBI Taxonomy" id="1076124"/>
    <lineage>
        <taxon>Bacteria</taxon>
        <taxon>Bacillati</taxon>
        <taxon>Actinomycetota</taxon>
        <taxon>Actinomycetes</taxon>
        <taxon>Micromonosporales</taxon>
        <taxon>Micromonosporaceae</taxon>
    </lineage>
</organism>
<dbReference type="KEGG" id="pfla:Pflav_065200"/>
<accession>A0A6F8Y219</accession>
<evidence type="ECO:0000256" key="2">
    <source>
        <dbReference type="ARBA" id="ARBA00022670"/>
    </source>
</evidence>
<dbReference type="InterPro" id="IPR009003">
    <property type="entry name" value="Peptidase_S1_PA"/>
</dbReference>
<evidence type="ECO:0000313" key="7">
    <source>
        <dbReference type="EMBL" id="BCB80110.1"/>
    </source>
</evidence>
<keyword evidence="5" id="KW-0812">Transmembrane</keyword>
<dbReference type="Proteomes" id="UP000502508">
    <property type="component" value="Chromosome"/>
</dbReference>
<feature type="compositionally biased region" description="Pro residues" evidence="4">
    <location>
        <begin position="18"/>
        <end position="28"/>
    </location>
</feature>
<evidence type="ECO:0000256" key="1">
    <source>
        <dbReference type="ARBA" id="ARBA00010541"/>
    </source>
</evidence>
<keyword evidence="8" id="KW-1185">Reference proteome</keyword>
<evidence type="ECO:0000256" key="5">
    <source>
        <dbReference type="SAM" id="Phobius"/>
    </source>
</evidence>
<keyword evidence="2 7" id="KW-0645">Protease</keyword>
<dbReference type="InterPro" id="IPR001940">
    <property type="entry name" value="Peptidase_S1C"/>
</dbReference>
<dbReference type="PROSITE" id="PS50106">
    <property type="entry name" value="PDZ"/>
    <property type="match status" value="1"/>
</dbReference>
<dbReference type="Pfam" id="PF13365">
    <property type="entry name" value="Trypsin_2"/>
    <property type="match status" value="1"/>
</dbReference>
<dbReference type="Gene3D" id="2.40.10.10">
    <property type="entry name" value="Trypsin-like serine proteases"/>
    <property type="match status" value="2"/>
</dbReference>
<evidence type="ECO:0000256" key="4">
    <source>
        <dbReference type="SAM" id="MobiDB-lite"/>
    </source>
</evidence>
<feature type="transmembrane region" description="Helical" evidence="5">
    <location>
        <begin position="83"/>
        <end position="106"/>
    </location>
</feature>
<dbReference type="InterPro" id="IPR051201">
    <property type="entry name" value="Chloro_Bact_Ser_Proteases"/>
</dbReference>
<dbReference type="EMBL" id="AP022870">
    <property type="protein sequence ID" value="BCB80110.1"/>
    <property type="molecule type" value="Genomic_DNA"/>
</dbReference>
<dbReference type="PANTHER" id="PTHR43343:SF3">
    <property type="entry name" value="PROTEASE DO-LIKE 8, CHLOROPLASTIC"/>
    <property type="match status" value="1"/>
</dbReference>
<keyword evidence="5" id="KW-0472">Membrane</keyword>
<dbReference type="SUPFAM" id="SSF50494">
    <property type="entry name" value="Trypsin-like serine proteases"/>
    <property type="match status" value="1"/>
</dbReference>
<feature type="region of interest" description="Disordered" evidence="4">
    <location>
        <begin position="1"/>
        <end position="74"/>
    </location>
</feature>
<dbReference type="SMART" id="SM00228">
    <property type="entry name" value="PDZ"/>
    <property type="match status" value="1"/>
</dbReference>
<sequence length="431" mass="42967">MTDGWHWHQPDGTATPATSPPSARPPVTPHDAGSPWWSDALGDPWRDPRAPAAVVLPTPPSPGAAPEPVTDPDAVPRRGMTSVLFIAMFSALLAGALGGSLGYALAVRGGIGGTVLGGDPGEAPAAAQRPPDSLAGVAERVAPSVVTVRAATKGGSSIGSGFVASADGYVITNDHVVEGATGGATVVFNDGSTASGSIVGHDAESDIAVIKVSRPNLVPVEFGDSEAIAVGDPVLAFGSPLALANTVTAGIVSALDRTIQSGEPGGQVRYYAAIQTDAAVNQGNSGGPLVDGGGRVVGVNSVIKSLAVDEQQAGNIGLAFAIPINQAKRVAQDIIDTGKARRTVIGAQVDSSGRNPGGGARLGAVDPGGPAAAAGIRAGDVITKLDGRPVEEGTDLIALVRKYAPGAVVTIEYRRGNSKQTASVTLAADAK</sequence>
<dbReference type="AlphaFoldDB" id="A0A6F8Y219"/>
<feature type="domain" description="PDZ" evidence="6">
    <location>
        <begin position="334"/>
        <end position="391"/>
    </location>
</feature>
<keyword evidence="3" id="KW-0378">Hydrolase</keyword>
<dbReference type="InterPro" id="IPR001478">
    <property type="entry name" value="PDZ"/>
</dbReference>
<dbReference type="SUPFAM" id="SSF50156">
    <property type="entry name" value="PDZ domain-like"/>
    <property type="match status" value="1"/>
</dbReference>
<evidence type="ECO:0000259" key="6">
    <source>
        <dbReference type="PROSITE" id="PS50106"/>
    </source>
</evidence>